<protein>
    <recommendedName>
        <fullName evidence="4">1-acyl-sn-glycerol-3-phosphate acyltransferase</fullName>
        <ecNumber evidence="4">2.3.1.51</ecNumber>
    </recommendedName>
</protein>
<feature type="transmembrane region" description="Helical" evidence="5">
    <location>
        <begin position="39"/>
        <end position="55"/>
    </location>
</feature>
<keyword evidence="5" id="KW-0472">Membrane</keyword>
<evidence type="ECO:0000256" key="4">
    <source>
        <dbReference type="RuleBase" id="RU361267"/>
    </source>
</evidence>
<dbReference type="EMBL" id="QLMJ01000001">
    <property type="protein sequence ID" value="RAK42922.1"/>
    <property type="molecule type" value="Genomic_DNA"/>
</dbReference>
<accession>A0A327ZJB5</accession>
<keyword evidence="4" id="KW-0444">Lipid biosynthesis</keyword>
<comment type="catalytic activity">
    <reaction evidence="4">
        <text>a 1-acyl-sn-glycero-3-phosphate + an acyl-CoA = a 1,2-diacyl-sn-glycero-3-phosphate + CoA</text>
        <dbReference type="Rhea" id="RHEA:19709"/>
        <dbReference type="ChEBI" id="CHEBI:57287"/>
        <dbReference type="ChEBI" id="CHEBI:57970"/>
        <dbReference type="ChEBI" id="CHEBI:58342"/>
        <dbReference type="ChEBI" id="CHEBI:58608"/>
        <dbReference type="EC" id="2.3.1.51"/>
    </reaction>
</comment>
<dbReference type="AlphaFoldDB" id="A0A327ZJB5"/>
<dbReference type="Proteomes" id="UP000249341">
    <property type="component" value="Unassembled WGS sequence"/>
</dbReference>
<evidence type="ECO:0000259" key="6">
    <source>
        <dbReference type="SMART" id="SM00563"/>
    </source>
</evidence>
<keyword evidence="5" id="KW-1133">Transmembrane helix</keyword>
<keyword evidence="4" id="KW-1208">Phospholipid metabolism</keyword>
<dbReference type="OrthoDB" id="9808424at2"/>
<organism evidence="7 8">
    <name type="scientific">Actinoplanes lutulentus</name>
    <dbReference type="NCBI Taxonomy" id="1287878"/>
    <lineage>
        <taxon>Bacteria</taxon>
        <taxon>Bacillati</taxon>
        <taxon>Actinomycetota</taxon>
        <taxon>Actinomycetes</taxon>
        <taxon>Micromonosporales</taxon>
        <taxon>Micromonosporaceae</taxon>
        <taxon>Actinoplanes</taxon>
    </lineage>
</organism>
<dbReference type="SUPFAM" id="SSF69593">
    <property type="entry name" value="Glycerol-3-phosphate (1)-acyltransferase"/>
    <property type="match status" value="1"/>
</dbReference>
<feature type="domain" description="Phospholipid/glycerol acyltransferase" evidence="6">
    <location>
        <begin position="75"/>
        <end position="188"/>
    </location>
</feature>
<dbReference type="NCBIfam" id="TIGR00530">
    <property type="entry name" value="AGP_acyltrn"/>
    <property type="match status" value="1"/>
</dbReference>
<evidence type="ECO:0000256" key="2">
    <source>
        <dbReference type="ARBA" id="ARBA00022679"/>
    </source>
</evidence>
<dbReference type="CDD" id="cd07989">
    <property type="entry name" value="LPLAT_AGPAT-like"/>
    <property type="match status" value="1"/>
</dbReference>
<dbReference type="GO" id="GO:0006654">
    <property type="term" value="P:phosphatidic acid biosynthetic process"/>
    <property type="evidence" value="ECO:0007669"/>
    <property type="project" value="TreeGrafter"/>
</dbReference>
<keyword evidence="4" id="KW-0594">Phospholipid biosynthesis</keyword>
<feature type="transmembrane region" description="Helical" evidence="5">
    <location>
        <begin position="6"/>
        <end position="27"/>
    </location>
</feature>
<dbReference type="GO" id="GO:0003841">
    <property type="term" value="F:1-acylglycerol-3-phosphate O-acyltransferase activity"/>
    <property type="evidence" value="ECO:0007669"/>
    <property type="project" value="UniProtKB-UniRule"/>
</dbReference>
<sequence>MARVLSVAFWAFFAVSSLVFIGGVALIRLVTFPFDRRRVVLHMYAAAWGSIYLWVNPLWRLRVRGRDRLPWHGGAILVANHASMIDILALQTLYRPIKWVSKQELFKTPVVGWYMRLSDCVAVKRGDSESVRLMKEHCDRLLDAGSQLAMFPEGTRTRDGSLLPFKDGAFELAIRHNVPIIPIAVHGTRQALPAQGLVMRERADILVEVLPPLLPADFPGTAELRDAARQVISDALVAAGSPVR</sequence>
<dbReference type="GO" id="GO:0016020">
    <property type="term" value="C:membrane"/>
    <property type="evidence" value="ECO:0007669"/>
    <property type="project" value="InterPro"/>
</dbReference>
<dbReference type="Pfam" id="PF01553">
    <property type="entry name" value="Acyltransferase"/>
    <property type="match status" value="1"/>
</dbReference>
<comment type="similarity">
    <text evidence="1 4">Belongs to the 1-acyl-sn-glycerol-3-phosphate acyltransferase family.</text>
</comment>
<dbReference type="EC" id="2.3.1.51" evidence="4"/>
<evidence type="ECO:0000256" key="5">
    <source>
        <dbReference type="SAM" id="Phobius"/>
    </source>
</evidence>
<comment type="caution">
    <text evidence="7">The sequence shown here is derived from an EMBL/GenBank/DDBJ whole genome shotgun (WGS) entry which is preliminary data.</text>
</comment>
<dbReference type="InterPro" id="IPR004552">
    <property type="entry name" value="AGP_acyltrans"/>
</dbReference>
<evidence type="ECO:0000313" key="8">
    <source>
        <dbReference type="Proteomes" id="UP000249341"/>
    </source>
</evidence>
<evidence type="ECO:0000256" key="3">
    <source>
        <dbReference type="ARBA" id="ARBA00023315"/>
    </source>
</evidence>
<dbReference type="InterPro" id="IPR002123">
    <property type="entry name" value="Plipid/glycerol_acylTrfase"/>
</dbReference>
<keyword evidence="3 4" id="KW-0012">Acyltransferase</keyword>
<evidence type="ECO:0000313" key="7">
    <source>
        <dbReference type="EMBL" id="RAK42922.1"/>
    </source>
</evidence>
<evidence type="ECO:0000256" key="1">
    <source>
        <dbReference type="ARBA" id="ARBA00008655"/>
    </source>
</evidence>
<dbReference type="SMART" id="SM00563">
    <property type="entry name" value="PlsC"/>
    <property type="match status" value="1"/>
</dbReference>
<gene>
    <name evidence="7" type="ORF">B0I29_10152</name>
</gene>
<dbReference type="PANTHER" id="PTHR10434">
    <property type="entry name" value="1-ACYL-SN-GLYCEROL-3-PHOSPHATE ACYLTRANSFERASE"/>
    <property type="match status" value="1"/>
</dbReference>
<proteinExistence type="inferred from homology"/>
<keyword evidence="2 4" id="KW-0808">Transferase</keyword>
<reference evidence="7 8" key="1">
    <citation type="submission" date="2018-06" db="EMBL/GenBank/DDBJ databases">
        <title>Genomic Encyclopedia of Type Strains, Phase III (KMG-III): the genomes of soil and plant-associated and newly described type strains.</title>
        <authorList>
            <person name="Whitman W."/>
        </authorList>
    </citation>
    <scope>NUCLEOTIDE SEQUENCE [LARGE SCALE GENOMIC DNA]</scope>
    <source>
        <strain evidence="7 8">CGMCC 4.7090</strain>
    </source>
</reference>
<keyword evidence="8" id="KW-1185">Reference proteome</keyword>
<keyword evidence="4" id="KW-0443">Lipid metabolism</keyword>
<keyword evidence="5" id="KW-0812">Transmembrane</keyword>
<comment type="domain">
    <text evidence="4">The HXXXXD motif is essential for acyltransferase activity and may constitute the binding site for the phosphate moiety of the glycerol-3-phosphate.</text>
</comment>
<dbReference type="PANTHER" id="PTHR10434:SF11">
    <property type="entry name" value="1-ACYL-SN-GLYCEROL-3-PHOSPHATE ACYLTRANSFERASE"/>
    <property type="match status" value="1"/>
</dbReference>
<name>A0A327ZJB5_9ACTN</name>